<sequence>MLVQPSHTILERQSSYNLANNSKNSGKWRTGFGVQNSYLNHTERGSMSTKCSGDIDGRVPVTSTTYSLNRLKLHVKAPWRSWTVNDQVVSSSKTTQIYSDLR</sequence>
<evidence type="ECO:0000313" key="1">
    <source>
        <dbReference type="EMBL" id="RRT80200.1"/>
    </source>
</evidence>
<dbReference type="Proteomes" id="UP000287651">
    <property type="component" value="Unassembled WGS sequence"/>
</dbReference>
<reference evidence="1 2" key="1">
    <citation type="journal article" date="2014" name="Agronomy (Basel)">
        <title>A Draft Genome Sequence for Ensete ventricosum, the Drought-Tolerant Tree Against Hunger.</title>
        <authorList>
            <person name="Harrison J."/>
            <person name="Moore K.A."/>
            <person name="Paszkiewicz K."/>
            <person name="Jones T."/>
            <person name="Grant M."/>
            <person name="Ambacheew D."/>
            <person name="Muzemil S."/>
            <person name="Studholme D.J."/>
        </authorList>
    </citation>
    <scope>NUCLEOTIDE SEQUENCE [LARGE SCALE GENOMIC DNA]</scope>
</reference>
<proteinExistence type="predicted"/>
<dbReference type="InterPro" id="IPR029058">
    <property type="entry name" value="AB_hydrolase_fold"/>
</dbReference>
<protein>
    <submittedName>
        <fullName evidence="1">Uncharacterized protein</fullName>
    </submittedName>
</protein>
<comment type="caution">
    <text evidence="1">The sequence shown here is derived from an EMBL/GenBank/DDBJ whole genome shotgun (WGS) entry which is preliminary data.</text>
</comment>
<dbReference type="AlphaFoldDB" id="A0A427AVB5"/>
<accession>A0A427AVB5</accession>
<dbReference type="EMBL" id="AMZH03001201">
    <property type="protein sequence ID" value="RRT80200.1"/>
    <property type="molecule type" value="Genomic_DNA"/>
</dbReference>
<name>A0A427AVB5_ENSVE</name>
<evidence type="ECO:0000313" key="2">
    <source>
        <dbReference type="Proteomes" id="UP000287651"/>
    </source>
</evidence>
<organism evidence="1 2">
    <name type="scientific">Ensete ventricosum</name>
    <name type="common">Abyssinian banana</name>
    <name type="synonym">Musa ensete</name>
    <dbReference type="NCBI Taxonomy" id="4639"/>
    <lineage>
        <taxon>Eukaryota</taxon>
        <taxon>Viridiplantae</taxon>
        <taxon>Streptophyta</taxon>
        <taxon>Embryophyta</taxon>
        <taxon>Tracheophyta</taxon>
        <taxon>Spermatophyta</taxon>
        <taxon>Magnoliopsida</taxon>
        <taxon>Liliopsida</taxon>
        <taxon>Zingiberales</taxon>
        <taxon>Musaceae</taxon>
        <taxon>Ensete</taxon>
    </lineage>
</organism>
<dbReference type="SUPFAM" id="SSF53474">
    <property type="entry name" value="alpha/beta-Hydrolases"/>
    <property type="match status" value="1"/>
</dbReference>
<gene>
    <name evidence="1" type="ORF">B296_00017610</name>
</gene>
<dbReference type="Gene3D" id="3.40.50.11320">
    <property type="match status" value="1"/>
</dbReference>